<dbReference type="EMBL" id="DRQG01000084">
    <property type="protein sequence ID" value="HGY55805.1"/>
    <property type="molecule type" value="Genomic_DNA"/>
</dbReference>
<evidence type="ECO:0000256" key="6">
    <source>
        <dbReference type="ARBA" id="ARBA00023136"/>
    </source>
</evidence>
<dbReference type="PANTHER" id="PTHR30069">
    <property type="entry name" value="TONB-DEPENDENT OUTER MEMBRANE RECEPTOR"/>
    <property type="match status" value="1"/>
</dbReference>
<reference evidence="10" key="1">
    <citation type="journal article" date="2020" name="mSystems">
        <title>Genome- and Community-Level Interaction Insights into Carbon Utilization and Element Cycling Functions of Hydrothermarchaeota in Hydrothermal Sediment.</title>
        <authorList>
            <person name="Zhou Z."/>
            <person name="Liu Y."/>
            <person name="Xu W."/>
            <person name="Pan J."/>
            <person name="Luo Z.H."/>
            <person name="Li M."/>
        </authorList>
    </citation>
    <scope>NUCLEOTIDE SEQUENCE [LARGE SCALE GENOMIC DNA]</scope>
    <source>
        <strain evidence="10">HyVt-577</strain>
    </source>
</reference>
<dbReference type="SUPFAM" id="SSF49464">
    <property type="entry name" value="Carboxypeptidase regulatory domain-like"/>
    <property type="match status" value="1"/>
</dbReference>
<feature type="domain" description="TonB-dependent receptor plug" evidence="9">
    <location>
        <begin position="152"/>
        <end position="256"/>
    </location>
</feature>
<dbReference type="InterPro" id="IPR008969">
    <property type="entry name" value="CarboxyPept-like_regulatory"/>
</dbReference>
<dbReference type="Gene3D" id="2.170.130.10">
    <property type="entry name" value="TonB-dependent receptor, plug domain"/>
    <property type="match status" value="1"/>
</dbReference>
<keyword evidence="5" id="KW-0732">Signal</keyword>
<comment type="caution">
    <text evidence="10">The sequence shown here is derived from an EMBL/GenBank/DDBJ whole genome shotgun (WGS) entry which is preliminary data.</text>
</comment>
<dbReference type="GO" id="GO:0015344">
    <property type="term" value="F:siderophore uptake transmembrane transporter activity"/>
    <property type="evidence" value="ECO:0007669"/>
    <property type="project" value="TreeGrafter"/>
</dbReference>
<protein>
    <submittedName>
        <fullName evidence="10">TonB-dependent receptor</fullName>
    </submittedName>
</protein>
<dbReference type="AlphaFoldDB" id="A0A7V4WV35"/>
<evidence type="ECO:0000256" key="4">
    <source>
        <dbReference type="ARBA" id="ARBA00022692"/>
    </source>
</evidence>
<keyword evidence="10" id="KW-0675">Receptor</keyword>
<keyword evidence="7 8" id="KW-0998">Cell outer membrane</keyword>
<evidence type="ECO:0000256" key="2">
    <source>
        <dbReference type="ARBA" id="ARBA00022448"/>
    </source>
</evidence>
<keyword evidence="4 8" id="KW-0812">Transmembrane</keyword>
<proteinExistence type="inferred from homology"/>
<dbReference type="InterPro" id="IPR012910">
    <property type="entry name" value="Plug_dom"/>
</dbReference>
<dbReference type="Gene3D" id="2.40.170.20">
    <property type="entry name" value="TonB-dependent receptor, beta-barrel domain"/>
    <property type="match status" value="1"/>
</dbReference>
<gene>
    <name evidence="10" type="ORF">ENK44_08895</name>
</gene>
<evidence type="ECO:0000256" key="8">
    <source>
        <dbReference type="PROSITE-ProRule" id="PRU01360"/>
    </source>
</evidence>
<comment type="subcellular location">
    <subcellularLocation>
        <location evidence="1 8">Cell outer membrane</location>
        <topology evidence="1 8">Multi-pass membrane protein</topology>
    </subcellularLocation>
</comment>
<dbReference type="Gene3D" id="2.60.40.1120">
    <property type="entry name" value="Carboxypeptidase-like, regulatory domain"/>
    <property type="match status" value="1"/>
</dbReference>
<dbReference type="Proteomes" id="UP000885779">
    <property type="component" value="Unassembled WGS sequence"/>
</dbReference>
<name>A0A7V4WV35_CALAY</name>
<comment type="similarity">
    <text evidence="8">Belongs to the TonB-dependent receptor family.</text>
</comment>
<keyword evidence="3 8" id="KW-1134">Transmembrane beta strand</keyword>
<accession>A0A7V4WV35</accession>
<dbReference type="Pfam" id="PF13715">
    <property type="entry name" value="CarbopepD_reg_2"/>
    <property type="match status" value="1"/>
</dbReference>
<dbReference type="SUPFAM" id="SSF56935">
    <property type="entry name" value="Porins"/>
    <property type="match status" value="1"/>
</dbReference>
<organism evidence="10">
    <name type="scientific">Caldithrix abyssi</name>
    <dbReference type="NCBI Taxonomy" id="187145"/>
    <lineage>
        <taxon>Bacteria</taxon>
        <taxon>Pseudomonadati</taxon>
        <taxon>Calditrichota</taxon>
        <taxon>Calditrichia</taxon>
        <taxon>Calditrichales</taxon>
        <taxon>Calditrichaceae</taxon>
        <taxon>Caldithrix</taxon>
    </lineage>
</organism>
<evidence type="ECO:0000256" key="5">
    <source>
        <dbReference type="ARBA" id="ARBA00022729"/>
    </source>
</evidence>
<dbReference type="PANTHER" id="PTHR30069:SF29">
    <property type="entry name" value="HEMOGLOBIN AND HEMOGLOBIN-HAPTOGLOBIN-BINDING PROTEIN 1-RELATED"/>
    <property type="match status" value="1"/>
</dbReference>
<sequence>MKVLMICTKRVKTPYNPMIPYFNKCKKSKPLQLKRFVPLLLLTVQTIFGAGRTLQGVVADGNTKEPLVGAEVYLQHRMTGTITDRDGYFHLVLPANDLTKQDTLIVSYIGYQTYKIPALEFKNKKTVYLQPKSLQLGEAIQVYAERLDLARQEIPHSKEEINVDELTRYGTSEISDLFKRMASVRVEGNDLDGRRVQIRGSNASEVNVYLDGVLINGLSPDYTADLTIIPTENIYKLEVLKGSNLPLLGSGAFGGVLNILSRQDMESRVMLKYKAGSFDSRYYIGSFNVPIKNTVFVSYFGQYNQMRPEIEFFSEERFQEKTRAEFVESKKMNHNFNLDYLFNGGQIRAKIFNYRFDYTKPYWQNKRNNMLYALTVNTESDWNGVLSIMNGNDEIKRYIIESNKYISEFESQSMTLKLSKKIDFRTSSLQITADYFHDELTRFARQEIGGDTYTYNQADLYNNRAGLSGIFSFDDRADTLRNLRWKTFISMRGDLSANGYRDLTYTLGAEIVWQKNNWELKPYLNYGTNVKYPTLLESAYAGNLRHALGRPDTSLSELQPEYNTSSELGARFTLAFNHPLVNRLQASLALFRNLTYNKILKRPEGDQIYQTQIGQNTNFGLEAAARFTGLLKYFDFSASLTKLDISNPLFYEYKPELNYNFQLDYVSRFGLYVTAVYFYEGKSYAWYFDLTRKSSGNDEEGAPPQPLTRVISPFADVDVSLGYRFKIAALHLNLQIAGYNILDNAGFKYYYLKKQYFQASLSVQY</sequence>
<dbReference type="InterPro" id="IPR039426">
    <property type="entry name" value="TonB-dep_rcpt-like"/>
</dbReference>
<dbReference type="InterPro" id="IPR036942">
    <property type="entry name" value="Beta-barrel_TonB_sf"/>
</dbReference>
<evidence type="ECO:0000313" key="10">
    <source>
        <dbReference type="EMBL" id="HGY55805.1"/>
    </source>
</evidence>
<evidence type="ECO:0000259" key="9">
    <source>
        <dbReference type="Pfam" id="PF07715"/>
    </source>
</evidence>
<dbReference type="GO" id="GO:0009279">
    <property type="term" value="C:cell outer membrane"/>
    <property type="evidence" value="ECO:0007669"/>
    <property type="project" value="UniProtKB-SubCell"/>
</dbReference>
<evidence type="ECO:0000256" key="3">
    <source>
        <dbReference type="ARBA" id="ARBA00022452"/>
    </source>
</evidence>
<dbReference type="PROSITE" id="PS52016">
    <property type="entry name" value="TONB_DEPENDENT_REC_3"/>
    <property type="match status" value="1"/>
</dbReference>
<dbReference type="InterPro" id="IPR037066">
    <property type="entry name" value="Plug_dom_sf"/>
</dbReference>
<keyword evidence="2 8" id="KW-0813">Transport</keyword>
<keyword evidence="6 8" id="KW-0472">Membrane</keyword>
<dbReference type="GO" id="GO:0044718">
    <property type="term" value="P:siderophore transmembrane transport"/>
    <property type="evidence" value="ECO:0007669"/>
    <property type="project" value="TreeGrafter"/>
</dbReference>
<evidence type="ECO:0000256" key="7">
    <source>
        <dbReference type="ARBA" id="ARBA00023237"/>
    </source>
</evidence>
<evidence type="ECO:0000256" key="1">
    <source>
        <dbReference type="ARBA" id="ARBA00004571"/>
    </source>
</evidence>
<dbReference type="Pfam" id="PF07715">
    <property type="entry name" value="Plug"/>
    <property type="match status" value="1"/>
</dbReference>